<name>A0AAD9GS41_9STRA</name>
<accession>A0AAD9GS41</accession>
<keyword evidence="3" id="KW-1185">Reference proteome</keyword>
<evidence type="ECO:0000259" key="1">
    <source>
        <dbReference type="Pfam" id="PF22936"/>
    </source>
</evidence>
<dbReference type="Proteomes" id="UP001259832">
    <property type="component" value="Unassembled WGS sequence"/>
</dbReference>
<dbReference type="EMBL" id="JASMQC010000007">
    <property type="protein sequence ID" value="KAK1943560.1"/>
    <property type="molecule type" value="Genomic_DNA"/>
</dbReference>
<reference evidence="2" key="1">
    <citation type="submission" date="2023-08" db="EMBL/GenBank/DDBJ databases">
        <title>Reference Genome Resource for the Citrus Pathogen Phytophthora citrophthora.</title>
        <authorList>
            <person name="Moller H."/>
            <person name="Coetzee B."/>
            <person name="Rose L.J."/>
            <person name="Van Niekerk J.M."/>
        </authorList>
    </citation>
    <scope>NUCLEOTIDE SEQUENCE</scope>
    <source>
        <strain evidence="2">STE-U-9442</strain>
    </source>
</reference>
<dbReference type="InterPro" id="IPR054722">
    <property type="entry name" value="PolX-like_BBD"/>
</dbReference>
<sequence length="94" mass="10205">MSTACGVSSGKKFQGSWAIDSGATHHICNDKSKFIDINLRDEGEVANGQTAKILGVGTVVQQVILPNRSVRDVRIEDALYKSQGRLSTRCRNAK</sequence>
<feature type="domain" description="Retrovirus-related Pol polyprotein from transposon TNT 1-94-like beta-barrel" evidence="1">
    <location>
        <begin position="17"/>
        <end position="80"/>
    </location>
</feature>
<organism evidence="2 3">
    <name type="scientific">Phytophthora citrophthora</name>
    <dbReference type="NCBI Taxonomy" id="4793"/>
    <lineage>
        <taxon>Eukaryota</taxon>
        <taxon>Sar</taxon>
        <taxon>Stramenopiles</taxon>
        <taxon>Oomycota</taxon>
        <taxon>Peronosporomycetes</taxon>
        <taxon>Peronosporales</taxon>
        <taxon>Peronosporaceae</taxon>
        <taxon>Phytophthora</taxon>
    </lineage>
</organism>
<evidence type="ECO:0000313" key="3">
    <source>
        <dbReference type="Proteomes" id="UP001259832"/>
    </source>
</evidence>
<comment type="caution">
    <text evidence="2">The sequence shown here is derived from an EMBL/GenBank/DDBJ whole genome shotgun (WGS) entry which is preliminary data.</text>
</comment>
<dbReference type="AlphaFoldDB" id="A0AAD9GS41"/>
<gene>
    <name evidence="2" type="ORF">P3T76_004956</name>
</gene>
<proteinExistence type="predicted"/>
<evidence type="ECO:0000313" key="2">
    <source>
        <dbReference type="EMBL" id="KAK1943560.1"/>
    </source>
</evidence>
<protein>
    <recommendedName>
        <fullName evidence="1">Retrovirus-related Pol polyprotein from transposon TNT 1-94-like beta-barrel domain-containing protein</fullName>
    </recommendedName>
</protein>
<dbReference type="Pfam" id="PF22936">
    <property type="entry name" value="Pol_BBD"/>
    <property type="match status" value="1"/>
</dbReference>